<dbReference type="AlphaFoldDB" id="A0A8X6N2Z0"/>
<dbReference type="InterPro" id="IPR048534">
    <property type="entry name" value="Man2a1-like_dom"/>
</dbReference>
<dbReference type="FunFam" id="1.20.1270.50:FF:000002">
    <property type="entry name" value="Alpha-mannosidase"/>
    <property type="match status" value="1"/>
</dbReference>
<accession>A0A8X6N2Z0</accession>
<keyword evidence="9" id="KW-0325">Glycoprotein</keyword>
<dbReference type="FunFam" id="2.70.98.30:FF:000003">
    <property type="entry name" value="Alpha-mannosidase"/>
    <property type="match status" value="1"/>
</dbReference>
<feature type="signal peptide" evidence="11">
    <location>
        <begin position="1"/>
        <end position="18"/>
    </location>
</feature>
<dbReference type="InterPro" id="IPR015341">
    <property type="entry name" value="Glyco_hydro_38_cen"/>
</dbReference>
<dbReference type="PANTHER" id="PTHR11607:SF3">
    <property type="entry name" value="LYSOSOMAL ALPHA-MANNOSIDASE"/>
    <property type="match status" value="1"/>
</dbReference>
<dbReference type="SUPFAM" id="SSF74650">
    <property type="entry name" value="Galactose mutarotase-like"/>
    <property type="match status" value="1"/>
</dbReference>
<evidence type="ECO:0000256" key="2">
    <source>
        <dbReference type="ARBA" id="ARBA00009792"/>
    </source>
</evidence>
<evidence type="ECO:0000256" key="10">
    <source>
        <dbReference type="ARBA" id="ARBA00023295"/>
    </source>
</evidence>
<evidence type="ECO:0000256" key="7">
    <source>
        <dbReference type="ARBA" id="ARBA00022833"/>
    </source>
</evidence>
<dbReference type="SUPFAM" id="SSF88713">
    <property type="entry name" value="Glycoside hydrolase/deacetylase"/>
    <property type="match status" value="1"/>
</dbReference>
<evidence type="ECO:0000256" key="9">
    <source>
        <dbReference type="ARBA" id="ARBA00023180"/>
    </source>
</evidence>
<dbReference type="SMART" id="SM00872">
    <property type="entry name" value="Alpha-mann_mid"/>
    <property type="match status" value="1"/>
</dbReference>
<dbReference type="Gene3D" id="2.60.40.1360">
    <property type="match status" value="1"/>
</dbReference>
<evidence type="ECO:0000256" key="8">
    <source>
        <dbReference type="ARBA" id="ARBA00023157"/>
    </source>
</evidence>
<proteinExistence type="inferred from homology"/>
<dbReference type="InterPro" id="IPR011330">
    <property type="entry name" value="Glyco_hydro/deAcase_b/a-brl"/>
</dbReference>
<keyword evidence="6 11" id="KW-0378">Hydrolase</keyword>
<feature type="chain" id="PRO_5036515200" description="Alpha-mannosidase" evidence="11">
    <location>
        <begin position="19"/>
        <end position="998"/>
    </location>
</feature>
<reference evidence="13" key="1">
    <citation type="submission" date="2020-08" db="EMBL/GenBank/DDBJ databases">
        <title>Multicomponent nature underlies the extraordinary mechanical properties of spider dragline silk.</title>
        <authorList>
            <person name="Kono N."/>
            <person name="Nakamura H."/>
            <person name="Mori M."/>
            <person name="Yoshida Y."/>
            <person name="Ohtoshi R."/>
            <person name="Malay A.D."/>
            <person name="Moran D.A.P."/>
            <person name="Tomita M."/>
            <person name="Numata K."/>
            <person name="Arakawa K."/>
        </authorList>
    </citation>
    <scope>NUCLEOTIDE SEQUENCE</scope>
</reference>
<dbReference type="EMBL" id="BMAW01053598">
    <property type="protein sequence ID" value="GFS91841.1"/>
    <property type="molecule type" value="Genomic_DNA"/>
</dbReference>
<dbReference type="InterPro" id="IPR027291">
    <property type="entry name" value="Glyco_hydro_38_N_sf"/>
</dbReference>
<dbReference type="InterPro" id="IPR037094">
    <property type="entry name" value="Glyco_hydro_38_cen_sf"/>
</dbReference>
<dbReference type="CDD" id="cd10810">
    <property type="entry name" value="GH38N_AMII_LAM_like"/>
    <property type="match status" value="1"/>
</dbReference>
<dbReference type="InterPro" id="IPR000602">
    <property type="entry name" value="Glyco_hydro_38_N"/>
</dbReference>
<evidence type="ECO:0000259" key="12">
    <source>
        <dbReference type="SMART" id="SM00872"/>
    </source>
</evidence>
<sequence>MKYLLLNLVVIFISCVNTFPVQDEFQYGYQGCPTGKKDKLNVHLVCHTHNDVGWLKTVDQYFYGANQSIQRAGVQYILDSVIQSLQHDPKKRFIYVETAFFSRWWNEQHDSIRHAVRKLVCNGQLEFIGGGWSMNDEAAAHYNSIIDQMTLGLRILNDTFGKCGVPKVAWQIDPFGHSREQASLFAQMFFDGLFFGRLDYQDKTKRESTKTMEHVWKGSANLGAKAELFTGVLPNSYSPPSGFCFDILCNDAPIMDDPDLKDNNVDQRVAEFISAAENQAKVYATNHIIMTMGEDFNYQNAATWFKNLDKLIKYVNQKQTNGSRVNVFYSTPSCYLQALNQANQSWPVKYDDFLPYASDPHAYWSGYFTSRPSLKGYERVGNNKLQVCKQLTARADVEEITLSFLKKAMGIMQHHDAITGTAKQHVTNDYYQTLAAAIETCHDIVNEAYEKLVPKNKSIPVLKQYFCNYLNISECPVSEVNSPIAITIYNPLAWNISKFVRIPVSGKAYKILDYNGNPVDVQIVPIPSPIFNIPGRNSKATAEAVFEVKLPALGYATYLMRNTSSQASKNKQASKVESKTEGDWTLKNDFITVVVDSKTGLLKRFQLADGTNLTVNQSFYWYRGMNGDNSDFTRRASGAYIFRPNGTEPITLGNNITVTLVNGSVVQEIRQVFNSWLSQVIRLYKNTENVEFRWIVGPIPVEDNIGKEIITRFDTDLNNEGVFFSDSNGREVLKRTRNYRPTWQLNVTEPISGNYYPVNSRIYIQDKKRNLQFTVLNDRSQGGSSIKDGSVELMIHRRLLHDDAFGVGEALNEPGIGGRGLVITGSTFLSISNLTKAASKHRSLAQQLYMQPQLSFATYNTSETEYYKSFNVWAPGLKKPLPDNVHLLTLEPWKKGTLLIRLEHFFEFDDDPILSKPVDVSLKNLFTEFNVESIEETTLSANQFLNEAKRLCWKVEGAKDVCSNSTAQDSIRDKRLDDLIVSLSPMNIRTFIAEVTYF</sequence>
<dbReference type="InterPro" id="IPR050843">
    <property type="entry name" value="Glycosyl_Hydrlase_38"/>
</dbReference>
<dbReference type="EC" id="3.2.1.-" evidence="11"/>
<keyword evidence="14" id="KW-1185">Reference proteome</keyword>
<dbReference type="Gene3D" id="1.20.1270.50">
    <property type="entry name" value="Glycoside hydrolase family 38, central domain"/>
    <property type="match status" value="2"/>
</dbReference>
<dbReference type="Pfam" id="PF09261">
    <property type="entry name" value="Alpha-mann_mid"/>
    <property type="match status" value="1"/>
</dbReference>
<dbReference type="InterPro" id="IPR041147">
    <property type="entry name" value="GH38_C"/>
</dbReference>
<dbReference type="GO" id="GO:0046872">
    <property type="term" value="F:metal ion binding"/>
    <property type="evidence" value="ECO:0007669"/>
    <property type="project" value="UniProtKB-KW"/>
</dbReference>
<organism evidence="13 14">
    <name type="scientific">Nephila pilipes</name>
    <name type="common">Giant wood spider</name>
    <name type="synonym">Nephila maculata</name>
    <dbReference type="NCBI Taxonomy" id="299642"/>
    <lineage>
        <taxon>Eukaryota</taxon>
        <taxon>Metazoa</taxon>
        <taxon>Ecdysozoa</taxon>
        <taxon>Arthropoda</taxon>
        <taxon>Chelicerata</taxon>
        <taxon>Arachnida</taxon>
        <taxon>Araneae</taxon>
        <taxon>Araneomorphae</taxon>
        <taxon>Entelegynae</taxon>
        <taxon>Araneoidea</taxon>
        <taxon>Nephilidae</taxon>
        <taxon>Nephila</taxon>
    </lineage>
</organism>
<gene>
    <name evidence="13" type="primary">MAN2B1</name>
    <name evidence="13" type="ORF">NPIL_583791</name>
</gene>
<dbReference type="Proteomes" id="UP000887013">
    <property type="component" value="Unassembled WGS sequence"/>
</dbReference>
<evidence type="ECO:0000256" key="5">
    <source>
        <dbReference type="ARBA" id="ARBA00022729"/>
    </source>
</evidence>
<evidence type="ECO:0000313" key="14">
    <source>
        <dbReference type="Proteomes" id="UP000887013"/>
    </source>
</evidence>
<dbReference type="InterPro" id="IPR013780">
    <property type="entry name" value="Glyco_hydro_b"/>
</dbReference>
<dbReference type="OrthoDB" id="6503025at2759"/>
<keyword evidence="10 11" id="KW-0326">Glycosidase</keyword>
<dbReference type="PROSITE" id="PS51257">
    <property type="entry name" value="PROKAR_LIPOPROTEIN"/>
    <property type="match status" value="1"/>
</dbReference>
<dbReference type="InterPro" id="IPR011682">
    <property type="entry name" value="Glyco_hydro_38_C"/>
</dbReference>
<dbReference type="InterPro" id="IPR011013">
    <property type="entry name" value="Gal_mutarotase_sf_dom"/>
</dbReference>
<dbReference type="Gene3D" id="2.60.40.1180">
    <property type="entry name" value="Golgi alpha-mannosidase II"/>
    <property type="match status" value="1"/>
</dbReference>
<feature type="domain" description="Glycoside hydrolase family 38 central" evidence="12">
    <location>
        <begin position="362"/>
        <end position="434"/>
    </location>
</feature>
<dbReference type="Gene3D" id="2.70.98.30">
    <property type="entry name" value="Golgi alpha-mannosidase II, domain 4"/>
    <property type="match status" value="1"/>
</dbReference>
<dbReference type="GO" id="GO:0004559">
    <property type="term" value="F:alpha-mannosidase activity"/>
    <property type="evidence" value="ECO:0007669"/>
    <property type="project" value="UniProtKB-EC"/>
</dbReference>
<protein>
    <recommendedName>
        <fullName evidence="3 11">Alpha-mannosidase</fullName>
        <ecNumber evidence="11">3.2.1.-</ecNumber>
    </recommendedName>
</protein>
<evidence type="ECO:0000256" key="11">
    <source>
        <dbReference type="RuleBase" id="RU361199"/>
    </source>
</evidence>
<dbReference type="FunFam" id="1.20.1270.50:FF:000003">
    <property type="entry name" value="Alpha-mannosidase"/>
    <property type="match status" value="1"/>
</dbReference>
<dbReference type="Gene3D" id="3.20.110.10">
    <property type="entry name" value="Glycoside hydrolase 38, N terminal domain"/>
    <property type="match status" value="1"/>
</dbReference>
<dbReference type="Pfam" id="PF21260">
    <property type="entry name" value="Laman-like_dom"/>
    <property type="match status" value="1"/>
</dbReference>
<keyword evidence="7 11" id="KW-0862">Zinc</keyword>
<keyword evidence="5 11" id="KW-0732">Signal</keyword>
<comment type="catalytic activity">
    <reaction evidence="1">
        <text>Hydrolysis of terminal, non-reducing alpha-D-mannose residues in alpha-D-mannosides.</text>
        <dbReference type="EC" id="3.2.1.24"/>
    </reaction>
</comment>
<evidence type="ECO:0000256" key="4">
    <source>
        <dbReference type="ARBA" id="ARBA00022723"/>
    </source>
</evidence>
<dbReference type="Pfam" id="PF07748">
    <property type="entry name" value="Glyco_hydro_38C"/>
    <property type="match status" value="1"/>
</dbReference>
<dbReference type="GO" id="GO:0005764">
    <property type="term" value="C:lysosome"/>
    <property type="evidence" value="ECO:0007669"/>
    <property type="project" value="TreeGrafter"/>
</dbReference>
<comment type="cofactor">
    <cofactor evidence="11">
        <name>Zn(2+)</name>
        <dbReference type="ChEBI" id="CHEBI:29105"/>
    </cofactor>
    <text evidence="11">Binds 1 zinc ion per subunit.</text>
</comment>
<keyword evidence="4 11" id="KW-0479">Metal-binding</keyword>
<name>A0A8X6N2Z0_NEPPI</name>
<keyword evidence="8" id="KW-1015">Disulfide bond</keyword>
<dbReference type="PANTHER" id="PTHR11607">
    <property type="entry name" value="ALPHA-MANNOSIDASE"/>
    <property type="match status" value="1"/>
</dbReference>
<comment type="caution">
    <text evidence="13">The sequence shown here is derived from an EMBL/GenBank/DDBJ whole genome shotgun (WGS) entry which is preliminary data.</text>
</comment>
<dbReference type="InterPro" id="IPR028995">
    <property type="entry name" value="Glyco_hydro_57/38_cen_sf"/>
</dbReference>
<dbReference type="FunFam" id="3.20.110.10:FF:000001">
    <property type="entry name" value="Alpha-mannosidase"/>
    <property type="match status" value="1"/>
</dbReference>
<evidence type="ECO:0000256" key="1">
    <source>
        <dbReference type="ARBA" id="ARBA00000365"/>
    </source>
</evidence>
<dbReference type="FunFam" id="2.60.40.1180:FF:000018">
    <property type="entry name" value="Alpha-mannosidase"/>
    <property type="match status" value="1"/>
</dbReference>
<dbReference type="Pfam" id="PF01074">
    <property type="entry name" value="Glyco_hydro_38N"/>
    <property type="match status" value="1"/>
</dbReference>
<evidence type="ECO:0000313" key="13">
    <source>
        <dbReference type="EMBL" id="GFS91841.1"/>
    </source>
</evidence>
<dbReference type="Pfam" id="PF17677">
    <property type="entry name" value="Glyco_hydro38C2"/>
    <property type="match status" value="1"/>
</dbReference>
<evidence type="ECO:0000256" key="3">
    <source>
        <dbReference type="ARBA" id="ARBA00012752"/>
    </source>
</evidence>
<dbReference type="GO" id="GO:0030246">
    <property type="term" value="F:carbohydrate binding"/>
    <property type="evidence" value="ECO:0007669"/>
    <property type="project" value="InterPro"/>
</dbReference>
<dbReference type="GO" id="GO:0006013">
    <property type="term" value="P:mannose metabolic process"/>
    <property type="evidence" value="ECO:0007669"/>
    <property type="project" value="InterPro"/>
</dbReference>
<dbReference type="SUPFAM" id="SSF88688">
    <property type="entry name" value="Families 57/38 glycoside transferase middle domain"/>
    <property type="match status" value="1"/>
</dbReference>
<evidence type="ECO:0000256" key="6">
    <source>
        <dbReference type="ARBA" id="ARBA00022801"/>
    </source>
</evidence>
<comment type="similarity">
    <text evidence="2 11">Belongs to the glycosyl hydrolase 38 family.</text>
</comment>